<feature type="domain" description="Ketoreductase" evidence="2">
    <location>
        <begin position="6"/>
        <end position="190"/>
    </location>
</feature>
<dbReference type="PRINTS" id="PR00080">
    <property type="entry name" value="SDRFAMILY"/>
</dbReference>
<dbReference type="Gene3D" id="3.40.50.720">
    <property type="entry name" value="NAD(P)-binding Rossmann-like Domain"/>
    <property type="match status" value="1"/>
</dbReference>
<dbReference type="PRINTS" id="PR00081">
    <property type="entry name" value="GDHRDH"/>
</dbReference>
<sequence length="265" mass="28889">MRLMGKKAVVTGSSRGIGRAIALDLAREGADVVVNYLSRGEKAEEVADGIRSMGRRALVARADLSDSGSVRRMIDEAVEEFGGIDILVNNAGMAHKAPMEEVSEEAWDRVMDVNLRGAFLCCRYAGERMIRQMGGNIVNISSIAAFMPEMNLGAYSVSKAGLNMLTQMLAVEWARYNIRVNAVCPGPIETEMIGTAFDTPELMRARIEGIPARRFGRPEEVAKLVTFLASDDASNITGEHIVVDGGSLRSMYYLINRLGRGANRK</sequence>
<dbReference type="NCBIfam" id="NF005559">
    <property type="entry name" value="PRK07231.1"/>
    <property type="match status" value="1"/>
</dbReference>
<dbReference type="CDD" id="cd05233">
    <property type="entry name" value="SDR_c"/>
    <property type="match status" value="1"/>
</dbReference>
<evidence type="ECO:0000313" key="3">
    <source>
        <dbReference type="EMBL" id="KON29240.1"/>
    </source>
</evidence>
<dbReference type="Proteomes" id="UP000037210">
    <property type="component" value="Unassembled WGS sequence"/>
</dbReference>
<dbReference type="InterPro" id="IPR036291">
    <property type="entry name" value="NAD(P)-bd_dom_sf"/>
</dbReference>
<dbReference type="FunFam" id="3.40.50.720:FF:000084">
    <property type="entry name" value="Short-chain dehydrogenase reductase"/>
    <property type="match status" value="1"/>
</dbReference>
<dbReference type="InterPro" id="IPR002347">
    <property type="entry name" value="SDR_fam"/>
</dbReference>
<dbReference type="PATRIC" id="fig|1685127.3.peg.350"/>
<dbReference type="InterPro" id="IPR020904">
    <property type="entry name" value="Sc_DH/Rdtase_CS"/>
</dbReference>
<dbReference type="InterPro" id="IPR057326">
    <property type="entry name" value="KR_dom"/>
</dbReference>
<protein>
    <recommendedName>
        <fullName evidence="2">Ketoreductase domain-containing protein</fullName>
    </recommendedName>
</protein>
<accession>A0A0M0BLK9</accession>
<comment type="similarity">
    <text evidence="1">Belongs to the short-chain dehydrogenases/reductases (SDR) family.</text>
</comment>
<dbReference type="EMBL" id="LFWZ01000071">
    <property type="protein sequence ID" value="KON29240.1"/>
    <property type="molecule type" value="Genomic_DNA"/>
</dbReference>
<dbReference type="AlphaFoldDB" id="A0A0M0BLK9"/>
<dbReference type="SMART" id="SM00822">
    <property type="entry name" value="PKS_KR"/>
    <property type="match status" value="1"/>
</dbReference>
<gene>
    <name evidence="3" type="ORF">AC482_06980</name>
</gene>
<comment type="caution">
    <text evidence="3">The sequence shown here is derived from an EMBL/GenBank/DDBJ whole genome shotgun (WGS) entry which is preliminary data.</text>
</comment>
<evidence type="ECO:0000259" key="2">
    <source>
        <dbReference type="SMART" id="SM00822"/>
    </source>
</evidence>
<dbReference type="GO" id="GO:0032787">
    <property type="term" value="P:monocarboxylic acid metabolic process"/>
    <property type="evidence" value="ECO:0007669"/>
    <property type="project" value="UniProtKB-ARBA"/>
</dbReference>
<dbReference type="Pfam" id="PF13561">
    <property type="entry name" value="adh_short_C2"/>
    <property type="match status" value="1"/>
</dbReference>
<evidence type="ECO:0000256" key="1">
    <source>
        <dbReference type="ARBA" id="ARBA00006484"/>
    </source>
</evidence>
<dbReference type="NCBIfam" id="NF009466">
    <property type="entry name" value="PRK12826.1-2"/>
    <property type="match status" value="1"/>
</dbReference>
<dbReference type="PANTHER" id="PTHR42879">
    <property type="entry name" value="3-OXOACYL-(ACYL-CARRIER-PROTEIN) REDUCTASE"/>
    <property type="match status" value="1"/>
</dbReference>
<dbReference type="InterPro" id="IPR050259">
    <property type="entry name" value="SDR"/>
</dbReference>
<dbReference type="PROSITE" id="PS00061">
    <property type="entry name" value="ADH_SHORT"/>
    <property type="match status" value="1"/>
</dbReference>
<proteinExistence type="inferred from homology"/>
<reference evidence="3 4" key="1">
    <citation type="submission" date="2015-06" db="EMBL/GenBank/DDBJ databases">
        <title>New insights into the roles of widespread benthic archaea in carbon and nitrogen cycling.</title>
        <authorList>
            <person name="Lazar C.S."/>
            <person name="Baker B.J."/>
            <person name="Seitz K.W."/>
            <person name="Hyde A.S."/>
            <person name="Dick G.J."/>
            <person name="Hinrichs K.-U."/>
            <person name="Teske A.P."/>
        </authorList>
    </citation>
    <scope>NUCLEOTIDE SEQUENCE [LARGE SCALE GENOMIC DNA]</scope>
    <source>
        <strain evidence="3">DG-45</strain>
    </source>
</reference>
<dbReference type="PANTHER" id="PTHR42879:SF2">
    <property type="entry name" value="3-OXOACYL-[ACYL-CARRIER-PROTEIN] REDUCTASE FABG"/>
    <property type="match status" value="1"/>
</dbReference>
<evidence type="ECO:0000313" key="4">
    <source>
        <dbReference type="Proteomes" id="UP000037210"/>
    </source>
</evidence>
<organism evidence="3 4">
    <name type="scientific">miscellaneous Crenarchaeota group-15 archaeon DG-45</name>
    <dbReference type="NCBI Taxonomy" id="1685127"/>
    <lineage>
        <taxon>Archaea</taxon>
        <taxon>Candidatus Bathyarchaeota</taxon>
        <taxon>MCG-15</taxon>
    </lineage>
</organism>
<dbReference type="SUPFAM" id="SSF51735">
    <property type="entry name" value="NAD(P)-binding Rossmann-fold domains"/>
    <property type="match status" value="1"/>
</dbReference>
<name>A0A0M0BLK9_9ARCH</name>